<feature type="compositionally biased region" description="Basic and acidic residues" evidence="1">
    <location>
        <begin position="79"/>
        <end position="100"/>
    </location>
</feature>
<proteinExistence type="predicted"/>
<dbReference type="InterPro" id="IPR021109">
    <property type="entry name" value="Peptidase_aspartic_dom_sf"/>
</dbReference>
<gene>
    <name evidence="2" type="ORF">NYM_LOCUS9229</name>
</gene>
<feature type="region of interest" description="Disordered" evidence="1">
    <location>
        <begin position="60"/>
        <end position="100"/>
    </location>
</feature>
<dbReference type="InterPro" id="IPR032567">
    <property type="entry name" value="RTL1-rel"/>
</dbReference>
<name>A0A5K0YJK4_9MAGN</name>
<evidence type="ECO:0000313" key="2">
    <source>
        <dbReference type="EMBL" id="VVV77588.1"/>
    </source>
</evidence>
<dbReference type="Gene3D" id="2.40.70.10">
    <property type="entry name" value="Acid Proteases"/>
    <property type="match status" value="1"/>
</dbReference>
<dbReference type="AlphaFoldDB" id="A0A5K0YJK4"/>
<dbReference type="Pfam" id="PF08284">
    <property type="entry name" value="RVP_2"/>
    <property type="match status" value="1"/>
</dbReference>
<organism evidence="2">
    <name type="scientific">Nymphaea colorata</name>
    <name type="common">pocket water lily</name>
    <dbReference type="NCBI Taxonomy" id="210225"/>
    <lineage>
        <taxon>Eukaryota</taxon>
        <taxon>Viridiplantae</taxon>
        <taxon>Streptophyta</taxon>
        <taxon>Embryophyta</taxon>
        <taxon>Tracheophyta</taxon>
        <taxon>Spermatophyta</taxon>
        <taxon>Magnoliopsida</taxon>
        <taxon>Nymphaeales</taxon>
        <taxon>Nymphaeaceae</taxon>
        <taxon>Nymphaea</taxon>
    </lineage>
</organism>
<dbReference type="SUPFAM" id="SSF50630">
    <property type="entry name" value="Acid proteases"/>
    <property type="match status" value="1"/>
</dbReference>
<dbReference type="Gramene" id="NC12G0265770.1">
    <property type="protein sequence ID" value="NC12G0265770.1:cds"/>
    <property type="gene ID" value="NC12G0265770"/>
</dbReference>
<feature type="region of interest" description="Disordered" evidence="1">
    <location>
        <begin position="151"/>
        <end position="172"/>
    </location>
</feature>
<dbReference type="PANTHER" id="PTHR15503">
    <property type="entry name" value="LDOC1 RELATED"/>
    <property type="match status" value="1"/>
</dbReference>
<dbReference type="PANTHER" id="PTHR15503:SF22">
    <property type="entry name" value="TRANSPOSON TY3-I GAG POLYPROTEIN"/>
    <property type="match status" value="1"/>
</dbReference>
<dbReference type="EMBL" id="LR721777">
    <property type="protein sequence ID" value="VVV77588.1"/>
    <property type="molecule type" value="Genomic_DNA"/>
</dbReference>
<accession>A0A5K0YJK4</accession>
<sequence>MVDWMPKSLIAAFIGGLKEEIQIDIRAKPNTELRKCFAKARSIEDRQHKKQALYHQWRNPGTIRVREIPQQQKPLPAPPRKEEPKPVYKGREPPSLTREEREEMIKNKQWFWCKEKWDPTHRCKHIRMYTVMEREGYDEKEDGQSPMIEEVDEAEVEEEPQKQEEPPPDGACHMMTDPNQPDAMRVIGQIGSRSALVLLDSGAIHNFVGDHLAKELECTIEEHPALRVLVANGECLPCTHKCTDVELTLQKVPFKVDLLVVPLPSVDVILGVK</sequence>
<protein>
    <submittedName>
        <fullName evidence="2">Uncharacterized protein</fullName>
    </submittedName>
</protein>
<dbReference type="CDD" id="cd00303">
    <property type="entry name" value="retropepsin_like"/>
    <property type="match status" value="1"/>
</dbReference>
<reference evidence="2" key="1">
    <citation type="submission" date="2019-09" db="EMBL/GenBank/DDBJ databases">
        <authorList>
            <person name="Zhang L."/>
        </authorList>
    </citation>
    <scope>NUCLEOTIDE SEQUENCE</scope>
</reference>
<evidence type="ECO:0000256" key="1">
    <source>
        <dbReference type="SAM" id="MobiDB-lite"/>
    </source>
</evidence>